<sequence>MEYEGLPSPPAPRLLPVTLPPCPDAPPQLSPEDVTPSVFCADTPASSAGATTTWASDAPNSSALGAVGRVLTHTAGALKGLPDEELLEYVSSLID</sequence>
<name>A0ACB8TYH9_9APHY</name>
<organism evidence="1 2">
    <name type="scientific">Irpex rosettiformis</name>
    <dbReference type="NCBI Taxonomy" id="378272"/>
    <lineage>
        <taxon>Eukaryota</taxon>
        <taxon>Fungi</taxon>
        <taxon>Dikarya</taxon>
        <taxon>Basidiomycota</taxon>
        <taxon>Agaricomycotina</taxon>
        <taxon>Agaricomycetes</taxon>
        <taxon>Polyporales</taxon>
        <taxon>Irpicaceae</taxon>
        <taxon>Irpex</taxon>
    </lineage>
</organism>
<dbReference type="Proteomes" id="UP001055072">
    <property type="component" value="Unassembled WGS sequence"/>
</dbReference>
<keyword evidence="2" id="KW-1185">Reference proteome</keyword>
<proteinExistence type="predicted"/>
<accession>A0ACB8TYH9</accession>
<reference evidence="1" key="1">
    <citation type="journal article" date="2021" name="Environ. Microbiol.">
        <title>Gene family expansions and transcriptome signatures uncover fungal adaptations to wood decay.</title>
        <authorList>
            <person name="Hage H."/>
            <person name="Miyauchi S."/>
            <person name="Viragh M."/>
            <person name="Drula E."/>
            <person name="Min B."/>
            <person name="Chaduli D."/>
            <person name="Navarro D."/>
            <person name="Favel A."/>
            <person name="Norest M."/>
            <person name="Lesage-Meessen L."/>
            <person name="Balint B."/>
            <person name="Merenyi Z."/>
            <person name="de Eugenio L."/>
            <person name="Morin E."/>
            <person name="Martinez A.T."/>
            <person name="Baldrian P."/>
            <person name="Stursova M."/>
            <person name="Martinez M.J."/>
            <person name="Novotny C."/>
            <person name="Magnuson J.K."/>
            <person name="Spatafora J.W."/>
            <person name="Maurice S."/>
            <person name="Pangilinan J."/>
            <person name="Andreopoulos W."/>
            <person name="LaButti K."/>
            <person name="Hundley H."/>
            <person name="Na H."/>
            <person name="Kuo A."/>
            <person name="Barry K."/>
            <person name="Lipzen A."/>
            <person name="Henrissat B."/>
            <person name="Riley R."/>
            <person name="Ahrendt S."/>
            <person name="Nagy L.G."/>
            <person name="Grigoriev I.V."/>
            <person name="Martin F."/>
            <person name="Rosso M.N."/>
        </authorList>
    </citation>
    <scope>NUCLEOTIDE SEQUENCE</scope>
    <source>
        <strain evidence="1">CBS 384.51</strain>
    </source>
</reference>
<gene>
    <name evidence="1" type="ORF">BDY19DRAFT_956226</name>
</gene>
<protein>
    <submittedName>
        <fullName evidence="1">Uncharacterized protein</fullName>
    </submittedName>
</protein>
<dbReference type="EMBL" id="MU274919">
    <property type="protein sequence ID" value="KAI0087127.1"/>
    <property type="molecule type" value="Genomic_DNA"/>
</dbReference>
<comment type="caution">
    <text evidence="1">The sequence shown here is derived from an EMBL/GenBank/DDBJ whole genome shotgun (WGS) entry which is preliminary data.</text>
</comment>
<evidence type="ECO:0000313" key="1">
    <source>
        <dbReference type="EMBL" id="KAI0087127.1"/>
    </source>
</evidence>
<evidence type="ECO:0000313" key="2">
    <source>
        <dbReference type="Proteomes" id="UP001055072"/>
    </source>
</evidence>